<dbReference type="InterPro" id="IPR027383">
    <property type="entry name" value="Znf_put"/>
</dbReference>
<dbReference type="Gene3D" id="1.10.10.1320">
    <property type="entry name" value="Anti-sigma factor, zinc-finger domain"/>
    <property type="match status" value="1"/>
</dbReference>
<sequence>MRINSPLKKGMADMKCNIAVASIHEYLDGDLPRDEIKHLQEHLQSCAACSTRLDALEKTNAFVQSLPAEAPPSYLSDRIMKSLPKSRRPASWTSWVRRHPAVSAAAIFMVVMLSSFIAMWNQDKELSVSGDLDHVIIEGNKVIVPAGQHIEGDLTVVNGIAQVDGDVEGDLTVIDGSYTLASTAHIAGDIKQIDRAVDWIWYKVSSWFGTLAYGT</sequence>
<keyword evidence="3" id="KW-0812">Transmembrane</keyword>
<feature type="domain" description="Putative zinc-finger" evidence="4">
    <location>
        <begin position="16"/>
        <end position="49"/>
    </location>
</feature>
<dbReference type="Proteomes" id="UP001596108">
    <property type="component" value="Unassembled WGS sequence"/>
</dbReference>
<evidence type="ECO:0000313" key="5">
    <source>
        <dbReference type="EMBL" id="MFC5531007.1"/>
    </source>
</evidence>
<evidence type="ECO:0000259" key="4">
    <source>
        <dbReference type="Pfam" id="PF13490"/>
    </source>
</evidence>
<dbReference type="InterPro" id="IPR041916">
    <property type="entry name" value="Anti_sigma_zinc_sf"/>
</dbReference>
<evidence type="ECO:0000256" key="2">
    <source>
        <dbReference type="ARBA" id="ARBA00024438"/>
    </source>
</evidence>
<keyword evidence="3" id="KW-1133">Transmembrane helix</keyword>
<gene>
    <name evidence="5" type="ORF">ACFPQ4_16380</name>
</gene>
<reference evidence="6" key="1">
    <citation type="journal article" date="2019" name="Int. J. Syst. Evol. Microbiol.">
        <title>The Global Catalogue of Microorganisms (GCM) 10K type strain sequencing project: providing services to taxonomists for standard genome sequencing and annotation.</title>
        <authorList>
            <consortium name="The Broad Institute Genomics Platform"/>
            <consortium name="The Broad Institute Genome Sequencing Center for Infectious Disease"/>
            <person name="Wu L."/>
            <person name="Ma J."/>
        </authorList>
    </citation>
    <scope>NUCLEOTIDE SEQUENCE [LARGE SCALE GENOMIC DNA]</scope>
    <source>
        <strain evidence="6">CGMCC 1.18578</strain>
    </source>
</reference>
<name>A0ABW0R405_9BACL</name>
<accession>A0ABW0R405</accession>
<dbReference type="RefSeq" id="WP_378112953.1">
    <property type="nucleotide sequence ID" value="NZ_JBHSNC010000050.1"/>
</dbReference>
<evidence type="ECO:0000313" key="6">
    <source>
        <dbReference type="Proteomes" id="UP001596108"/>
    </source>
</evidence>
<organism evidence="5 6">
    <name type="scientific">Cohnella yongneupensis</name>
    <dbReference type="NCBI Taxonomy" id="425006"/>
    <lineage>
        <taxon>Bacteria</taxon>
        <taxon>Bacillati</taxon>
        <taxon>Bacillota</taxon>
        <taxon>Bacilli</taxon>
        <taxon>Bacillales</taxon>
        <taxon>Paenibacillaceae</taxon>
        <taxon>Cohnella</taxon>
    </lineage>
</organism>
<proteinExistence type="inferred from homology"/>
<dbReference type="EMBL" id="JBHSNC010000050">
    <property type="protein sequence ID" value="MFC5531007.1"/>
    <property type="molecule type" value="Genomic_DNA"/>
</dbReference>
<protein>
    <recommendedName>
        <fullName evidence="2">Anti-sigma-W factor RsiW</fullName>
    </recommendedName>
</protein>
<evidence type="ECO:0000256" key="1">
    <source>
        <dbReference type="ARBA" id="ARBA00024353"/>
    </source>
</evidence>
<dbReference type="Pfam" id="PF13490">
    <property type="entry name" value="zf-HC2"/>
    <property type="match status" value="1"/>
</dbReference>
<comment type="similarity">
    <text evidence="1">Belongs to the zinc-associated anti-sigma factor (ZAS) superfamily. Anti-sigma-W factor family.</text>
</comment>
<keyword evidence="3" id="KW-0472">Membrane</keyword>
<keyword evidence="6" id="KW-1185">Reference proteome</keyword>
<evidence type="ECO:0000256" key="3">
    <source>
        <dbReference type="SAM" id="Phobius"/>
    </source>
</evidence>
<comment type="caution">
    <text evidence="5">The sequence shown here is derived from an EMBL/GenBank/DDBJ whole genome shotgun (WGS) entry which is preliminary data.</text>
</comment>
<feature type="transmembrane region" description="Helical" evidence="3">
    <location>
        <begin position="101"/>
        <end position="120"/>
    </location>
</feature>